<proteinExistence type="predicted"/>
<dbReference type="SUPFAM" id="SSF50939">
    <property type="entry name" value="Sialidases"/>
    <property type="match status" value="1"/>
</dbReference>
<dbReference type="InterPro" id="IPR036278">
    <property type="entry name" value="Sialidase_sf"/>
</dbReference>
<dbReference type="AlphaFoldDB" id="A0A1V4I9B0"/>
<reference evidence="1 2" key="1">
    <citation type="submission" date="2017-03" db="EMBL/GenBank/DDBJ databases">
        <title>Genome sequence of Clostridium thermoalcaliphilum DSM 7309.</title>
        <authorList>
            <person name="Poehlein A."/>
            <person name="Daniel R."/>
        </authorList>
    </citation>
    <scope>NUCLEOTIDE SEQUENCE [LARGE SCALE GENOMIC DNA]</scope>
    <source>
        <strain evidence="1 2">DSM 7309</strain>
    </source>
</reference>
<protein>
    <recommendedName>
        <fullName evidence="3">BNR/Asp-box repeat protein</fullName>
    </recommendedName>
</protein>
<evidence type="ECO:0000313" key="1">
    <source>
        <dbReference type="EMBL" id="OPJ56519.1"/>
    </source>
</evidence>
<name>A0A1V4I9B0_9FIRM</name>
<accession>A0A1V4I9B0</accession>
<gene>
    <name evidence="1" type="ORF">CLOTH_09240</name>
</gene>
<sequence>MPFINRIETIIKKSNEDIIVFHLNNQNLCTKEFKYSNKAISEEKILKNIVNNDYCIKIDSNDKIYGIANCENGEVVYLYTDDYGNILSKKLFEYDKKKYIINNPYIKKYEDTIHILYYIQSIDNKGIWSIFNHYYDGEKWTENNIDNITAYPVLNPFVVNEKDNNINIFYFNKINGSEEIFLSKFNPISKLWNAPIQITNTSNKKIYLSVLSDEMNLYNITWSEFINENLVVRYMNGQLKEDGFYSNNVLSLSEQSNCSFPTLIKIDKILWNIWTQMDRIYSSYSLDYGKTWSIPNEDDRGTENIIRYKFISNSENDVREYKLDTAFGTYYPSISFVGFQSVVKDSC</sequence>
<dbReference type="Proteomes" id="UP000190140">
    <property type="component" value="Unassembled WGS sequence"/>
</dbReference>
<evidence type="ECO:0000313" key="2">
    <source>
        <dbReference type="Proteomes" id="UP000190140"/>
    </source>
</evidence>
<keyword evidence="2" id="KW-1185">Reference proteome</keyword>
<dbReference type="EMBL" id="MZGW01000002">
    <property type="protein sequence ID" value="OPJ56519.1"/>
    <property type="molecule type" value="Genomic_DNA"/>
</dbReference>
<comment type="caution">
    <text evidence="1">The sequence shown here is derived from an EMBL/GenBank/DDBJ whole genome shotgun (WGS) entry which is preliminary data.</text>
</comment>
<dbReference type="STRING" id="29349.CLOTH_09240"/>
<evidence type="ECO:0008006" key="3">
    <source>
        <dbReference type="Google" id="ProtNLM"/>
    </source>
</evidence>
<organism evidence="1 2">
    <name type="scientific">Alkalithermobacter paradoxus</name>
    <dbReference type="NCBI Taxonomy" id="29349"/>
    <lineage>
        <taxon>Bacteria</taxon>
        <taxon>Bacillati</taxon>
        <taxon>Bacillota</taxon>
        <taxon>Clostridia</taxon>
        <taxon>Peptostreptococcales</taxon>
        <taxon>Tepidibacteraceae</taxon>
        <taxon>Alkalithermobacter</taxon>
    </lineage>
</organism>